<organism evidence="2 3">
    <name type="scientific">Riemerella columbipharyngis</name>
    <dbReference type="NCBI Taxonomy" id="1071918"/>
    <lineage>
        <taxon>Bacteria</taxon>
        <taxon>Pseudomonadati</taxon>
        <taxon>Bacteroidota</taxon>
        <taxon>Flavobacteriia</taxon>
        <taxon>Flavobacteriales</taxon>
        <taxon>Weeksellaceae</taxon>
        <taxon>Riemerella</taxon>
    </lineage>
</organism>
<dbReference type="InterPro" id="IPR017868">
    <property type="entry name" value="Filamin/ABP280_repeat-like"/>
</dbReference>
<protein>
    <submittedName>
        <fullName evidence="2">Uncharacterized conserved protein, contains GH25 family domain</fullName>
    </submittedName>
</protein>
<feature type="chain" id="PRO_5011557274" evidence="1">
    <location>
        <begin position="21"/>
        <end position="235"/>
    </location>
</feature>
<feature type="signal peptide" evidence="1">
    <location>
        <begin position="1"/>
        <end position="20"/>
    </location>
</feature>
<dbReference type="EMBL" id="FNAS01000004">
    <property type="protein sequence ID" value="SDE18667.1"/>
    <property type="molecule type" value="Genomic_DNA"/>
</dbReference>
<sequence length="235" mass="26956">MKTKSLLTMLITLVSFLTMQAHNIWIETSADAQIGKSQEVKVFFGESDSVTPTDRWFSNIKDFEIYVTSPSGKKIKIENKTKNVKYYSVSFVPKEKGVYVISLKHIVKDIFRKMKITYQAVALCSTDADDDSKKILGEAPLQLEIDAKKLEIDEEKTFNLVHDGKKEKRQKAVVEAANTWTKNLYSDQDGEVRFVPLWEGGYLIEYSSQKDEKGLYNGQPYEINYEIITLKLNTK</sequence>
<dbReference type="AlphaFoldDB" id="A0A1G7AVQ1"/>
<dbReference type="OrthoDB" id="1148550at2"/>
<keyword evidence="3" id="KW-1185">Reference proteome</keyword>
<evidence type="ECO:0000256" key="1">
    <source>
        <dbReference type="SAM" id="SignalP"/>
    </source>
</evidence>
<dbReference type="Proteomes" id="UP000198517">
    <property type="component" value="Unassembled WGS sequence"/>
</dbReference>
<reference evidence="2 3" key="1">
    <citation type="submission" date="2016-10" db="EMBL/GenBank/DDBJ databases">
        <authorList>
            <person name="de Groot N.N."/>
        </authorList>
    </citation>
    <scope>NUCLEOTIDE SEQUENCE [LARGE SCALE GENOMIC DNA]</scope>
    <source>
        <strain evidence="2 3">DSM 24015</strain>
    </source>
</reference>
<proteinExistence type="predicted"/>
<evidence type="ECO:0000313" key="3">
    <source>
        <dbReference type="Proteomes" id="UP000198517"/>
    </source>
</evidence>
<evidence type="ECO:0000313" key="2">
    <source>
        <dbReference type="EMBL" id="SDE18667.1"/>
    </source>
</evidence>
<dbReference type="STRING" id="1071918.SAMN05421544_104108"/>
<accession>A0A1G7AVQ1</accession>
<dbReference type="Gene3D" id="2.60.40.10">
    <property type="entry name" value="Immunoglobulins"/>
    <property type="match status" value="1"/>
</dbReference>
<dbReference type="RefSeq" id="WP_143017719.1">
    <property type="nucleotide sequence ID" value="NZ_FNAS01000004.1"/>
</dbReference>
<dbReference type="SUPFAM" id="SSF81296">
    <property type="entry name" value="E set domains"/>
    <property type="match status" value="1"/>
</dbReference>
<dbReference type="Pfam" id="PF10670">
    <property type="entry name" value="DUF4198"/>
    <property type="match status" value="1"/>
</dbReference>
<dbReference type="InterPro" id="IPR013783">
    <property type="entry name" value="Ig-like_fold"/>
</dbReference>
<name>A0A1G7AVQ1_9FLAO</name>
<dbReference type="PROSITE" id="PS50194">
    <property type="entry name" value="FILAMIN_REPEAT"/>
    <property type="match status" value="1"/>
</dbReference>
<keyword evidence="1" id="KW-0732">Signal</keyword>
<dbReference type="InterPro" id="IPR014756">
    <property type="entry name" value="Ig_E-set"/>
</dbReference>
<gene>
    <name evidence="2" type="ORF">SAMN05421544_104108</name>
</gene>
<dbReference type="InterPro" id="IPR019613">
    <property type="entry name" value="DUF4198"/>
</dbReference>